<feature type="non-terminal residue" evidence="1">
    <location>
        <position position="61"/>
    </location>
</feature>
<gene>
    <name evidence="1" type="primary">ORF68984</name>
</gene>
<accession>A0A0B6ZN23</accession>
<dbReference type="EMBL" id="HACG01022250">
    <property type="protein sequence ID" value="CEK69115.1"/>
    <property type="molecule type" value="Transcribed_RNA"/>
</dbReference>
<evidence type="ECO:0000313" key="1">
    <source>
        <dbReference type="EMBL" id="CEK69115.1"/>
    </source>
</evidence>
<name>A0A0B6ZN23_9EUPU</name>
<sequence length="61" mass="6800">MACYFCRGRAIWGHPVQRNQYVAVSTFCITRLLDSGETAPSKMGVLGVLEADNLLACSEYW</sequence>
<dbReference type="AlphaFoldDB" id="A0A0B6ZN23"/>
<protein>
    <submittedName>
        <fullName evidence="1">Uncharacterized protein</fullName>
    </submittedName>
</protein>
<reference evidence="1" key="1">
    <citation type="submission" date="2014-12" db="EMBL/GenBank/DDBJ databases">
        <title>Insight into the proteome of Arion vulgaris.</title>
        <authorList>
            <person name="Aradska J."/>
            <person name="Bulat T."/>
            <person name="Smidak R."/>
            <person name="Sarate P."/>
            <person name="Gangsoo J."/>
            <person name="Sialana F."/>
            <person name="Bilban M."/>
            <person name="Lubec G."/>
        </authorList>
    </citation>
    <scope>NUCLEOTIDE SEQUENCE</scope>
    <source>
        <tissue evidence="1">Skin</tissue>
    </source>
</reference>
<proteinExistence type="predicted"/>
<organism evidence="1">
    <name type="scientific">Arion vulgaris</name>
    <dbReference type="NCBI Taxonomy" id="1028688"/>
    <lineage>
        <taxon>Eukaryota</taxon>
        <taxon>Metazoa</taxon>
        <taxon>Spiralia</taxon>
        <taxon>Lophotrochozoa</taxon>
        <taxon>Mollusca</taxon>
        <taxon>Gastropoda</taxon>
        <taxon>Heterobranchia</taxon>
        <taxon>Euthyneura</taxon>
        <taxon>Panpulmonata</taxon>
        <taxon>Eupulmonata</taxon>
        <taxon>Stylommatophora</taxon>
        <taxon>Helicina</taxon>
        <taxon>Arionoidea</taxon>
        <taxon>Arionidae</taxon>
        <taxon>Arion</taxon>
    </lineage>
</organism>